<dbReference type="STRING" id="1797197.A2Y75_05730"/>
<dbReference type="GO" id="GO:0005829">
    <property type="term" value="C:cytosol"/>
    <property type="evidence" value="ECO:0007669"/>
    <property type="project" value="TreeGrafter"/>
</dbReference>
<dbReference type="InterPro" id="IPR049083">
    <property type="entry name" value="TACO1_YebC_N"/>
</dbReference>
<dbReference type="GO" id="GO:0006355">
    <property type="term" value="P:regulation of DNA-templated transcription"/>
    <property type="evidence" value="ECO:0007669"/>
    <property type="project" value="UniProtKB-UniRule"/>
</dbReference>
<dbReference type="AlphaFoldDB" id="A0A1F2WFR2"/>
<comment type="similarity">
    <text evidence="1 6">Belongs to the TACO1 family.</text>
</comment>
<evidence type="ECO:0000256" key="3">
    <source>
        <dbReference type="ARBA" id="ARBA00023015"/>
    </source>
</evidence>
<evidence type="ECO:0000256" key="1">
    <source>
        <dbReference type="ARBA" id="ARBA00008724"/>
    </source>
</evidence>
<evidence type="ECO:0000313" key="11">
    <source>
        <dbReference type="Proteomes" id="UP000177876"/>
    </source>
</evidence>
<keyword evidence="3 6" id="KW-0805">Transcription regulation</keyword>
<evidence type="ECO:0000256" key="2">
    <source>
        <dbReference type="ARBA" id="ARBA00022490"/>
    </source>
</evidence>
<dbReference type="Pfam" id="PF01709">
    <property type="entry name" value="Transcrip_reg"/>
    <property type="match status" value="1"/>
</dbReference>
<dbReference type="InterPro" id="IPR026564">
    <property type="entry name" value="Transcrip_reg_TACO1-like_dom3"/>
</dbReference>
<dbReference type="InterPro" id="IPR002876">
    <property type="entry name" value="Transcrip_reg_TACO1-like"/>
</dbReference>
<dbReference type="NCBIfam" id="NF009044">
    <property type="entry name" value="PRK12378.1"/>
    <property type="match status" value="1"/>
</dbReference>
<dbReference type="FunFam" id="3.30.70.980:FF:000002">
    <property type="entry name" value="Probable transcriptional regulatory protein YebC"/>
    <property type="match status" value="1"/>
</dbReference>
<feature type="region of interest" description="Disordered" evidence="7">
    <location>
        <begin position="1"/>
        <end position="21"/>
    </location>
</feature>
<keyword evidence="4 6" id="KW-0238">DNA-binding</keyword>
<organism evidence="10 11">
    <name type="scientific">Candidatus Solincola sediminis</name>
    <dbReference type="NCBI Taxonomy" id="1797199"/>
    <lineage>
        <taxon>Bacteria</taxon>
        <taxon>Bacillati</taxon>
        <taxon>Actinomycetota</taxon>
        <taxon>Candidatus Geothermincolia</taxon>
        <taxon>Candidatus Geothermincolales</taxon>
        <taxon>Candidatus Geothermincolaceae</taxon>
        <taxon>Candidatus Solincola</taxon>
    </lineage>
</organism>
<evidence type="ECO:0000256" key="6">
    <source>
        <dbReference type="HAMAP-Rule" id="MF_00693"/>
    </source>
</evidence>
<comment type="subcellular location">
    <subcellularLocation>
        <location evidence="6">Cytoplasm</location>
    </subcellularLocation>
</comment>
<proteinExistence type="inferred from homology"/>
<dbReference type="PANTHER" id="PTHR12532">
    <property type="entry name" value="TRANSLATIONAL ACTIVATOR OF CYTOCHROME C OXIDASE 1"/>
    <property type="match status" value="1"/>
</dbReference>
<dbReference type="PANTHER" id="PTHR12532:SF6">
    <property type="entry name" value="TRANSCRIPTIONAL REGULATORY PROTEIN YEBC-RELATED"/>
    <property type="match status" value="1"/>
</dbReference>
<feature type="domain" description="TACO1/YebC-like second and third" evidence="8">
    <location>
        <begin position="83"/>
        <end position="238"/>
    </location>
</feature>
<reference evidence="10 11" key="1">
    <citation type="journal article" date="2016" name="Nat. Commun.">
        <title>Thousands of microbial genomes shed light on interconnected biogeochemical processes in an aquifer system.</title>
        <authorList>
            <person name="Anantharaman K."/>
            <person name="Brown C.T."/>
            <person name="Hug L.A."/>
            <person name="Sharon I."/>
            <person name="Castelle C.J."/>
            <person name="Probst A.J."/>
            <person name="Thomas B.C."/>
            <person name="Singh A."/>
            <person name="Wilkins M.J."/>
            <person name="Karaoz U."/>
            <person name="Brodie E.L."/>
            <person name="Williams K.H."/>
            <person name="Hubbard S.S."/>
            <person name="Banfield J.F."/>
        </authorList>
    </citation>
    <scope>NUCLEOTIDE SEQUENCE [LARGE SCALE GENOMIC DNA]</scope>
</reference>
<dbReference type="NCBIfam" id="TIGR01033">
    <property type="entry name" value="YebC/PmpR family DNA-binding transcriptional regulator"/>
    <property type="match status" value="1"/>
</dbReference>
<dbReference type="NCBIfam" id="NF001030">
    <property type="entry name" value="PRK00110.1"/>
    <property type="match status" value="1"/>
</dbReference>
<evidence type="ECO:0000259" key="9">
    <source>
        <dbReference type="Pfam" id="PF20772"/>
    </source>
</evidence>
<dbReference type="InterPro" id="IPR029072">
    <property type="entry name" value="YebC-like"/>
</dbReference>
<feature type="domain" description="TACO1/YebC-like N-terminal" evidence="9">
    <location>
        <begin position="5"/>
        <end position="76"/>
    </location>
</feature>
<gene>
    <name evidence="10" type="ORF">A2Y75_05730</name>
</gene>
<dbReference type="SUPFAM" id="SSF75625">
    <property type="entry name" value="YebC-like"/>
    <property type="match status" value="1"/>
</dbReference>
<evidence type="ECO:0000256" key="4">
    <source>
        <dbReference type="ARBA" id="ARBA00023125"/>
    </source>
</evidence>
<keyword evidence="2 6" id="KW-0963">Cytoplasm</keyword>
<evidence type="ECO:0000313" key="10">
    <source>
        <dbReference type="EMBL" id="OFW55682.1"/>
    </source>
</evidence>
<protein>
    <recommendedName>
        <fullName evidence="6">Probable transcriptional regulatory protein A2Y75_05730</fullName>
    </recommendedName>
</protein>
<dbReference type="FunFam" id="1.10.10.200:FF:000002">
    <property type="entry name" value="Probable transcriptional regulatory protein CLM62_37755"/>
    <property type="match status" value="1"/>
</dbReference>
<accession>A0A1F2WFR2</accession>
<dbReference type="HAMAP" id="MF_00693">
    <property type="entry name" value="Transcrip_reg_TACO1"/>
    <property type="match status" value="1"/>
</dbReference>
<dbReference type="InterPro" id="IPR048300">
    <property type="entry name" value="TACO1_YebC-like_2nd/3rd_dom"/>
</dbReference>
<keyword evidence="5 6" id="KW-0804">Transcription</keyword>
<sequence length="251" mass="27150">MSGHSKWSSIKHKKGAEDAKRGQMFSKLSRAIIIAAREGGGNPDMNTALANAIEKAKSYSMPKDNIERAIKRGTGEGSGADLENILYEGYAANGVAVMVDIMTDNRNRAASDIRRIFSRTGGSLGTSGSVAWIFEKKGNIIVNKDAGVDEDVLLEAALEAGAEDMRAEEDHWEIVTDVESFRPVVEALAAGGIEIASAEVTMLPKNTVELDKESAKKVLRLVDALEDYDDVQEVYANFDIPDDVLEEISEG</sequence>
<dbReference type="Gene3D" id="1.10.10.200">
    <property type="match status" value="1"/>
</dbReference>
<evidence type="ECO:0000256" key="5">
    <source>
        <dbReference type="ARBA" id="ARBA00023163"/>
    </source>
</evidence>
<dbReference type="Gene3D" id="3.30.70.980">
    <property type="match status" value="2"/>
</dbReference>
<dbReference type="InterPro" id="IPR017856">
    <property type="entry name" value="Integrase-like_N"/>
</dbReference>
<name>A0A1F2WFR2_9ACTN</name>
<dbReference type="GO" id="GO:0003677">
    <property type="term" value="F:DNA binding"/>
    <property type="evidence" value="ECO:0007669"/>
    <property type="project" value="UniProtKB-UniRule"/>
</dbReference>
<evidence type="ECO:0000259" key="8">
    <source>
        <dbReference type="Pfam" id="PF01709"/>
    </source>
</evidence>
<dbReference type="EMBL" id="MELK01000052">
    <property type="protein sequence ID" value="OFW55682.1"/>
    <property type="molecule type" value="Genomic_DNA"/>
</dbReference>
<evidence type="ECO:0000256" key="7">
    <source>
        <dbReference type="SAM" id="MobiDB-lite"/>
    </source>
</evidence>
<dbReference type="Pfam" id="PF20772">
    <property type="entry name" value="TACO1_YebC_N"/>
    <property type="match status" value="1"/>
</dbReference>
<comment type="caution">
    <text evidence="10">The sequence shown here is derived from an EMBL/GenBank/DDBJ whole genome shotgun (WGS) entry which is preliminary data.</text>
</comment>
<dbReference type="Proteomes" id="UP000177876">
    <property type="component" value="Unassembled WGS sequence"/>
</dbReference>